<evidence type="ECO:0000256" key="8">
    <source>
        <dbReference type="ARBA" id="ARBA00023136"/>
    </source>
</evidence>
<dbReference type="EC" id="1.3.1.74" evidence="13"/>
<feature type="transmembrane region" description="Helical" evidence="10">
    <location>
        <begin position="317"/>
        <end position="337"/>
    </location>
</feature>
<dbReference type="GeneID" id="8233128"/>
<dbReference type="OrthoDB" id="6500128at2759"/>
<dbReference type="Pfam" id="PF00005">
    <property type="entry name" value="ABC_tran"/>
    <property type="match status" value="2"/>
</dbReference>
<keyword evidence="13" id="KW-0560">Oxidoreductase</keyword>
<dbReference type="PROSITE" id="PS50893">
    <property type="entry name" value="ABC_TRANSPORTER_2"/>
    <property type="match status" value="2"/>
</dbReference>
<feature type="domain" description="ABC transmembrane type-1" evidence="12">
    <location>
        <begin position="101"/>
        <end position="366"/>
    </location>
</feature>
<dbReference type="CDD" id="cd18579">
    <property type="entry name" value="ABC_6TM_ABCC_D1"/>
    <property type="match status" value="1"/>
</dbReference>
<feature type="transmembrane region" description="Helical" evidence="10">
    <location>
        <begin position="234"/>
        <end position="252"/>
    </location>
</feature>
<dbReference type="Gene3D" id="1.20.1560.10">
    <property type="entry name" value="ABC transporter type 1, transmembrane domain"/>
    <property type="match status" value="2"/>
</dbReference>
<feature type="transmembrane region" description="Helical" evidence="10">
    <location>
        <begin position="981"/>
        <end position="1008"/>
    </location>
</feature>
<dbReference type="Proteomes" id="UP000009046">
    <property type="component" value="Unassembled WGS sequence"/>
</dbReference>
<organism>
    <name type="scientific">Pediculus humanus subsp. corporis</name>
    <name type="common">Body louse</name>
    <dbReference type="NCBI Taxonomy" id="121224"/>
    <lineage>
        <taxon>Eukaryota</taxon>
        <taxon>Metazoa</taxon>
        <taxon>Ecdysozoa</taxon>
        <taxon>Arthropoda</taxon>
        <taxon>Hexapoda</taxon>
        <taxon>Insecta</taxon>
        <taxon>Pterygota</taxon>
        <taxon>Neoptera</taxon>
        <taxon>Paraneoptera</taxon>
        <taxon>Psocodea</taxon>
        <taxon>Troctomorpha</taxon>
        <taxon>Phthiraptera</taxon>
        <taxon>Anoplura</taxon>
        <taxon>Pediculidae</taxon>
        <taxon>Pediculus</taxon>
    </lineage>
</organism>
<dbReference type="FunFam" id="1.20.1560.10:FF:000026">
    <property type="entry name" value="Multidrug resistance-associated protein lethal(2)03659"/>
    <property type="match status" value="1"/>
</dbReference>
<dbReference type="InterPro" id="IPR050173">
    <property type="entry name" value="ABC_transporter_C-like"/>
</dbReference>
<dbReference type="PANTHER" id="PTHR24223:SF456">
    <property type="entry name" value="MULTIDRUG RESISTANCE-ASSOCIATED PROTEIN LETHAL(2)03659"/>
    <property type="match status" value="1"/>
</dbReference>
<evidence type="ECO:0000259" key="12">
    <source>
        <dbReference type="PROSITE" id="PS50929"/>
    </source>
</evidence>
<dbReference type="FunFam" id="3.40.50.300:FF:000482">
    <property type="entry name" value="Multidrug resistance-associated protein member 4"/>
    <property type="match status" value="1"/>
</dbReference>
<dbReference type="PANTHER" id="PTHR24223">
    <property type="entry name" value="ATP-BINDING CASSETTE SUB-FAMILY C"/>
    <property type="match status" value="1"/>
</dbReference>
<name>E0VYF0_PEDHC</name>
<dbReference type="InterPro" id="IPR027417">
    <property type="entry name" value="P-loop_NTPase"/>
</dbReference>
<dbReference type="Gene3D" id="3.40.50.300">
    <property type="entry name" value="P-loop containing nucleotide triphosphate hydrolases"/>
    <property type="match status" value="2"/>
</dbReference>
<keyword evidence="3" id="KW-0813">Transport</keyword>
<dbReference type="RefSeq" id="XP_002431144.1">
    <property type="nucleotide sequence ID" value="XM_002431099.1"/>
</dbReference>
<evidence type="ECO:0000256" key="6">
    <source>
        <dbReference type="ARBA" id="ARBA00022840"/>
    </source>
</evidence>
<dbReference type="InterPro" id="IPR044746">
    <property type="entry name" value="ABCC_6TM_D1"/>
</dbReference>
<dbReference type="CTD" id="8233128"/>
<evidence type="ECO:0000256" key="10">
    <source>
        <dbReference type="SAM" id="Phobius"/>
    </source>
</evidence>
<proteinExistence type="inferred from homology"/>
<dbReference type="InterPro" id="IPR003593">
    <property type="entry name" value="AAA+_ATPase"/>
</dbReference>
<evidence type="ECO:0000256" key="5">
    <source>
        <dbReference type="ARBA" id="ARBA00022741"/>
    </source>
</evidence>
<feature type="transmembrane region" description="Helical" evidence="10">
    <location>
        <begin position="807"/>
        <end position="832"/>
    </location>
</feature>
<keyword evidence="7 10" id="KW-1133">Transmembrane helix</keyword>
<dbReference type="HOGENOM" id="CLU_000604_27_1_1"/>
<dbReference type="EMBL" id="DS235845">
    <property type="protein sequence ID" value="EEB18406.1"/>
    <property type="molecule type" value="Genomic_DNA"/>
</dbReference>
<dbReference type="EnsemblMetazoa" id="PHUM513390-RA">
    <property type="protein sequence ID" value="PHUM513390-PA"/>
    <property type="gene ID" value="PHUM513390"/>
</dbReference>
<dbReference type="SUPFAM" id="SSF52540">
    <property type="entry name" value="P-loop containing nucleoside triphosphate hydrolases"/>
    <property type="match status" value="2"/>
</dbReference>
<evidence type="ECO:0000313" key="15">
    <source>
        <dbReference type="Proteomes" id="UP000009046"/>
    </source>
</evidence>
<dbReference type="SUPFAM" id="SSF90123">
    <property type="entry name" value="ABC transporter transmembrane region"/>
    <property type="match status" value="2"/>
</dbReference>
<dbReference type="CDD" id="cd03250">
    <property type="entry name" value="ABCC_MRP_domain1"/>
    <property type="match status" value="1"/>
</dbReference>
<reference evidence="14" key="3">
    <citation type="submission" date="2020-05" db="UniProtKB">
        <authorList>
            <consortium name="EnsemblMetazoa"/>
        </authorList>
    </citation>
    <scope>IDENTIFICATION</scope>
    <source>
        <strain evidence="14">USDA</strain>
    </source>
</reference>
<dbReference type="FunFam" id="3.40.50.300:FF:000163">
    <property type="entry name" value="Multidrug resistance-associated protein member 4"/>
    <property type="match status" value="1"/>
</dbReference>
<dbReference type="CDD" id="cd03244">
    <property type="entry name" value="ABCC_MRP_domain2"/>
    <property type="match status" value="1"/>
</dbReference>
<keyword evidence="5" id="KW-0547">Nucleotide-binding</keyword>
<dbReference type="FunFam" id="1.20.1560.10:FF:000014">
    <property type="entry name" value="Multidrug resistance-associated protein member 4"/>
    <property type="match status" value="1"/>
</dbReference>
<dbReference type="InterPro" id="IPR036640">
    <property type="entry name" value="ABC1_TM_sf"/>
</dbReference>
<keyword evidence="4 10" id="KW-0812">Transmembrane</keyword>
<dbReference type="GO" id="GO:0140359">
    <property type="term" value="F:ABC-type transporter activity"/>
    <property type="evidence" value="ECO:0007669"/>
    <property type="project" value="InterPro"/>
</dbReference>
<feature type="compositionally biased region" description="Acidic residues" evidence="9">
    <location>
        <begin position="642"/>
        <end position="651"/>
    </location>
</feature>
<feature type="transmembrane region" description="Helical" evidence="10">
    <location>
        <begin position="717"/>
        <end position="740"/>
    </location>
</feature>
<comment type="similarity">
    <text evidence="2">Belongs to the ABC transporter superfamily. ABCC family. Conjugate transporter (TC 3.A.1.208) subfamily.</text>
</comment>
<dbReference type="GO" id="GO:0016020">
    <property type="term" value="C:membrane"/>
    <property type="evidence" value="ECO:0007669"/>
    <property type="project" value="UniProtKB-SubCell"/>
</dbReference>
<dbReference type="PROSITE" id="PS50929">
    <property type="entry name" value="ABC_TM1F"/>
    <property type="match status" value="2"/>
</dbReference>
<reference evidence="13" key="2">
    <citation type="submission" date="2007-04" db="EMBL/GenBank/DDBJ databases">
        <title>The genome of the human body louse.</title>
        <authorList>
            <consortium name="The Human Body Louse Genome Consortium"/>
            <person name="Kirkness E."/>
            <person name="Walenz B."/>
            <person name="Hass B."/>
            <person name="Bruggner R."/>
            <person name="Strausberg R."/>
        </authorList>
    </citation>
    <scope>NUCLEOTIDE SEQUENCE</scope>
    <source>
        <strain evidence="13">USDA</strain>
    </source>
</reference>
<keyword evidence="8 10" id="KW-0472">Membrane</keyword>
<evidence type="ECO:0000256" key="3">
    <source>
        <dbReference type="ARBA" id="ARBA00022448"/>
    </source>
</evidence>
<keyword evidence="15" id="KW-1185">Reference proteome</keyword>
<dbReference type="GO" id="GO:0032440">
    <property type="term" value="F:2-alkenal reductase [NAD(P)H] activity"/>
    <property type="evidence" value="ECO:0007669"/>
    <property type="project" value="UniProtKB-EC"/>
</dbReference>
<sequence length="1337" mass="150170">MDGKKITRPKNPEEEADFLSKTFFLWTVNIFRRGLKNPPMTIDEVCRPMTQDSADSLGNRLEEKWMEELKNAKRNGRDPKLVYAAFKTFGLGYGSLGFIHVINEFLKLIQPIFLGQLLSYFTPSSEMTQKEALLYASMMIGCIFLSSLLGNHYIKNSFQYGMRLRVACSSLIYRKSLKIDKSALGDTASGQVVNLLANDVSRFDFLTVFLHFLWSAPLSAIAVMYYMWIEAGPISLVGIVAILTIVPLQAYTGKLSSKFRLQTAYKTDERIRLMDEIICGIQVIKMYAWEKPFAERISKSRKDELGKLIKSAYVRGLYMTFNLFTTRFSIFCTMMALSFTGGSLSAEKIFVYSTYFGMLSFNLSGMCVRGFAEIAECWVSFGRLTKYLLLDEITNIPNEKKITNFDRVGEITLQNASAKWDSTSQEYTLQNLNLNLKKGSLTAVVGHVGAGKSSLLQALLGELKFSDGKISISGTLSYCSQEPWVFSSSVRQNIIFGLPFNKTRYAEVVRVCALNHDFFQFPEGDKTIVGDRGASLSGGQRARINLARALYKDADIYLLDDPLSAVDAHVSNHLFHECISQFLKDKTRILVTHQLQYLRKADYVILLDNGVVRHQGTFNSLTKTNIDVPMLFAEDDEKREGEEFDNDDDVEKESSGKMLRRISRMSSTHSTKSNKTNDSMESLDSIGHAQTAMPLEDIEKTVNISFIDYFLSGINKFTLFVLFSFFLLAQTSASLCDYWMSVWASQSFELQSQLESSNNNNNNNNTQDLNETFIEILNDTFETNKTQSYGTRKETIFSSLTTETCQIVYTCLIITLFLLAFIRSIVFYNICIKCSQKLHDFMFNKVCQTYLSFFHANPSGRILNRFSKDLGSADEFLPKALLDAFQNIMIGIGAVTVILIVQYMYIIPLILIMCVGGLARNGFVKTSTAIKKIEGATRSPVFGHLNTTLQGITTIRAYGAEETLKKEFDNHQDLHTGSMSLFIGVGTAFGGLIDLLCLILIAFVTYFLLLVQTNLTGGEVGLAITQILAITAWFQWGMRQSAEISNQLVSVERVLEYTKLEREENLEYSITEKVGEQWPTHGGIEFKNVYLHYGSIKKSPALKNLTITVLAGEKVGIVGRTGAGKSSIISALFRLAIVEGSIEIDGVDTSKVSLQRLRRSISIIPQEPTLFTGTIRKNLDPFENYSDAMLWQALEEVELKDALLNGLNSVVLEKGNNFSVGQKQLVCLARALLRKNKILLLDEATANVDQRTDGLIQQTIRNKFADCTVFTIAHRLNTVMDCDRLLVMNDGTAVEFDKPLNLLKKENGYLNKMVQETGASMAEQLRNMAAESSNNKK</sequence>
<feature type="domain" description="ABC transporter" evidence="11">
    <location>
        <begin position="411"/>
        <end position="634"/>
    </location>
</feature>
<feature type="transmembrane region" description="Helical" evidence="10">
    <location>
        <begin position="1020"/>
        <end position="1038"/>
    </location>
</feature>
<feature type="transmembrane region" description="Helical" evidence="10">
    <location>
        <begin position="349"/>
        <end position="368"/>
    </location>
</feature>
<dbReference type="GO" id="GO:0005524">
    <property type="term" value="F:ATP binding"/>
    <property type="evidence" value="ECO:0007669"/>
    <property type="project" value="UniProtKB-KW"/>
</dbReference>
<dbReference type="Pfam" id="PF00664">
    <property type="entry name" value="ABC_membrane"/>
    <property type="match status" value="2"/>
</dbReference>
<evidence type="ECO:0000256" key="4">
    <source>
        <dbReference type="ARBA" id="ARBA00022692"/>
    </source>
</evidence>
<feature type="transmembrane region" description="Helical" evidence="10">
    <location>
        <begin position="81"/>
        <end position="102"/>
    </location>
</feature>
<feature type="domain" description="ABC transmembrane type-1" evidence="12">
    <location>
        <begin position="807"/>
        <end position="1046"/>
    </location>
</feature>
<dbReference type="VEuPathDB" id="VectorBase:PHUM513390"/>
<evidence type="ECO:0000259" key="11">
    <source>
        <dbReference type="PROSITE" id="PS50893"/>
    </source>
</evidence>
<evidence type="ECO:0000256" key="9">
    <source>
        <dbReference type="SAM" id="MobiDB-lite"/>
    </source>
</evidence>
<dbReference type="PROSITE" id="PS00211">
    <property type="entry name" value="ABC_TRANSPORTER_1"/>
    <property type="match status" value="2"/>
</dbReference>
<feature type="transmembrane region" description="Helical" evidence="10">
    <location>
        <begin position="132"/>
        <end position="154"/>
    </location>
</feature>
<dbReference type="InterPro" id="IPR017871">
    <property type="entry name" value="ABC_transporter-like_CS"/>
</dbReference>
<dbReference type="InterPro" id="IPR003439">
    <property type="entry name" value="ABC_transporter-like_ATP-bd"/>
</dbReference>
<dbReference type="KEGG" id="phu:Phum_PHUM513390"/>
<comment type="subcellular location">
    <subcellularLocation>
        <location evidence="1">Membrane</location>
        <topology evidence="1">Multi-pass membrane protein</topology>
    </subcellularLocation>
</comment>
<keyword evidence="6" id="KW-0067">ATP-binding</keyword>
<dbReference type="EC" id="3.6.3.44" evidence="13"/>
<protein>
    <submittedName>
        <fullName evidence="13 14">Canalicular multispecific organic anion transporter, putative</fullName>
        <ecNumber evidence="13">1.3.1.74</ecNumber>
        <ecNumber evidence="13">3.6.3.44</ecNumber>
    </submittedName>
</protein>
<dbReference type="STRING" id="121224.E0VYF0"/>
<keyword evidence="13" id="KW-0378">Hydrolase</keyword>
<dbReference type="SMART" id="SM00382">
    <property type="entry name" value="AAA"/>
    <property type="match status" value="2"/>
</dbReference>
<feature type="transmembrane region" description="Helical" evidence="10">
    <location>
        <begin position="205"/>
        <end position="228"/>
    </location>
</feature>
<evidence type="ECO:0000313" key="14">
    <source>
        <dbReference type="EnsemblMetazoa" id="PHUM513390-PA"/>
    </source>
</evidence>
<dbReference type="OMA" id="SAEMFNH"/>
<dbReference type="GO" id="GO:0016887">
    <property type="term" value="F:ATP hydrolysis activity"/>
    <property type="evidence" value="ECO:0007669"/>
    <property type="project" value="InterPro"/>
</dbReference>
<evidence type="ECO:0000313" key="13">
    <source>
        <dbReference type="EMBL" id="EEB18406.1"/>
    </source>
</evidence>
<evidence type="ECO:0000256" key="7">
    <source>
        <dbReference type="ARBA" id="ARBA00022989"/>
    </source>
</evidence>
<accession>E0VYF0</accession>
<evidence type="ECO:0000256" key="2">
    <source>
        <dbReference type="ARBA" id="ARBA00009726"/>
    </source>
</evidence>
<dbReference type="EMBL" id="AAZO01006247">
    <property type="status" value="NOT_ANNOTATED_CDS"/>
    <property type="molecule type" value="Genomic_DNA"/>
</dbReference>
<feature type="region of interest" description="Disordered" evidence="9">
    <location>
        <begin position="639"/>
        <end position="681"/>
    </location>
</feature>
<feature type="compositionally biased region" description="Low complexity" evidence="9">
    <location>
        <begin position="666"/>
        <end position="679"/>
    </location>
</feature>
<dbReference type="InterPro" id="IPR011527">
    <property type="entry name" value="ABC1_TM_dom"/>
</dbReference>
<evidence type="ECO:0000256" key="1">
    <source>
        <dbReference type="ARBA" id="ARBA00004141"/>
    </source>
</evidence>
<dbReference type="FunCoup" id="E0VYF0">
    <property type="interactions" value="342"/>
</dbReference>
<feature type="domain" description="ABC transporter" evidence="11">
    <location>
        <begin position="1084"/>
        <end position="1315"/>
    </location>
</feature>
<gene>
    <name evidence="14" type="primary">8233128</name>
    <name evidence="13" type="ORF">Phum_PHUM513390</name>
</gene>
<feature type="transmembrane region" description="Helical" evidence="10">
    <location>
        <begin position="888"/>
        <end position="919"/>
    </location>
</feature>
<dbReference type="InParanoid" id="E0VYF0"/>
<dbReference type="eggNOG" id="KOG0054">
    <property type="taxonomic scope" value="Eukaryota"/>
</dbReference>
<reference evidence="13" key="1">
    <citation type="submission" date="2007-04" db="EMBL/GenBank/DDBJ databases">
        <title>Annotation of Pediculus humanus corporis strain USDA.</title>
        <authorList>
            <person name="Kirkness E."/>
            <person name="Hannick L."/>
            <person name="Hass B."/>
            <person name="Bruggner R."/>
            <person name="Lawson D."/>
            <person name="Bidwell S."/>
            <person name="Joardar V."/>
            <person name="Caler E."/>
            <person name="Walenz B."/>
            <person name="Inman J."/>
            <person name="Schobel S."/>
            <person name="Galinsky K."/>
            <person name="Amedeo P."/>
            <person name="Strausberg R."/>
        </authorList>
    </citation>
    <scope>NUCLEOTIDE SEQUENCE</scope>
    <source>
        <strain evidence="13">USDA</strain>
    </source>
</reference>